<evidence type="ECO:0000313" key="3">
    <source>
        <dbReference type="Proteomes" id="UP000813427"/>
    </source>
</evidence>
<reference evidence="2" key="1">
    <citation type="journal article" date="2021" name="Nat. Commun.">
        <title>Genetic determinants of endophytism in the Arabidopsis root mycobiome.</title>
        <authorList>
            <person name="Mesny F."/>
            <person name="Miyauchi S."/>
            <person name="Thiergart T."/>
            <person name="Pickel B."/>
            <person name="Atanasova L."/>
            <person name="Karlsson M."/>
            <person name="Huettel B."/>
            <person name="Barry K.W."/>
            <person name="Haridas S."/>
            <person name="Chen C."/>
            <person name="Bauer D."/>
            <person name="Andreopoulos W."/>
            <person name="Pangilinan J."/>
            <person name="LaButti K."/>
            <person name="Riley R."/>
            <person name="Lipzen A."/>
            <person name="Clum A."/>
            <person name="Drula E."/>
            <person name="Henrissat B."/>
            <person name="Kohler A."/>
            <person name="Grigoriev I.V."/>
            <person name="Martin F.M."/>
            <person name="Hacquard S."/>
        </authorList>
    </citation>
    <scope>NUCLEOTIDE SEQUENCE</scope>
    <source>
        <strain evidence="2">MPI-SDFR-AT-0068</strain>
    </source>
</reference>
<keyword evidence="3" id="KW-1185">Reference proteome</keyword>
<dbReference type="GO" id="GO:0016491">
    <property type="term" value="F:oxidoreductase activity"/>
    <property type="evidence" value="ECO:0007669"/>
    <property type="project" value="UniProtKB-KW"/>
</dbReference>
<dbReference type="InterPro" id="IPR052228">
    <property type="entry name" value="Sec_Metab_Biosynth_Oxidored"/>
</dbReference>
<dbReference type="SUPFAM" id="SSF51735">
    <property type="entry name" value="NAD(P)-binding Rossmann-fold domains"/>
    <property type="match status" value="1"/>
</dbReference>
<organism evidence="2 3">
    <name type="scientific">Fusarium tricinctum</name>
    <dbReference type="NCBI Taxonomy" id="61284"/>
    <lineage>
        <taxon>Eukaryota</taxon>
        <taxon>Fungi</taxon>
        <taxon>Dikarya</taxon>
        <taxon>Ascomycota</taxon>
        <taxon>Pezizomycotina</taxon>
        <taxon>Sordariomycetes</taxon>
        <taxon>Hypocreomycetidae</taxon>
        <taxon>Hypocreales</taxon>
        <taxon>Nectriaceae</taxon>
        <taxon>Fusarium</taxon>
        <taxon>Fusarium tricinctum species complex</taxon>
    </lineage>
</organism>
<dbReference type="Proteomes" id="UP000813427">
    <property type="component" value="Unassembled WGS sequence"/>
</dbReference>
<protein>
    <submittedName>
        <fullName evidence="2">Uncharacterized protein</fullName>
    </submittedName>
</protein>
<accession>A0A8K0RM14</accession>
<dbReference type="OrthoDB" id="2898509at2759"/>
<comment type="caution">
    <text evidence="2">The sequence shown here is derived from an EMBL/GenBank/DDBJ whole genome shotgun (WGS) entry which is preliminary data.</text>
</comment>
<dbReference type="PANTHER" id="PTHR47534">
    <property type="entry name" value="YALI0E05731P"/>
    <property type="match status" value="1"/>
</dbReference>
<dbReference type="Gene3D" id="3.40.50.720">
    <property type="entry name" value="NAD(P)-binding Rossmann-like Domain"/>
    <property type="match status" value="1"/>
</dbReference>
<name>A0A8K0RM14_9HYPO</name>
<dbReference type="InterPro" id="IPR036291">
    <property type="entry name" value="NAD(P)-bd_dom_sf"/>
</dbReference>
<keyword evidence="1" id="KW-0560">Oxidoreductase</keyword>
<evidence type="ECO:0000256" key="1">
    <source>
        <dbReference type="ARBA" id="ARBA00023002"/>
    </source>
</evidence>
<dbReference type="EMBL" id="JAGPXF010000007">
    <property type="protein sequence ID" value="KAH7236656.1"/>
    <property type="molecule type" value="Genomic_DNA"/>
</dbReference>
<gene>
    <name evidence="2" type="ORF">BKA59DRAFT_405342</name>
</gene>
<dbReference type="Pfam" id="PF00106">
    <property type="entry name" value="adh_short"/>
    <property type="match status" value="1"/>
</dbReference>
<proteinExistence type="predicted"/>
<evidence type="ECO:0000313" key="2">
    <source>
        <dbReference type="EMBL" id="KAH7236656.1"/>
    </source>
</evidence>
<dbReference type="AlphaFoldDB" id="A0A8K0RM14"/>
<dbReference type="PANTHER" id="PTHR47534:SF2">
    <property type="entry name" value="KETOREDUCTASE (KR) DOMAIN-CONTAINING PROTEIN-RELATED"/>
    <property type="match status" value="1"/>
</dbReference>
<dbReference type="InterPro" id="IPR002347">
    <property type="entry name" value="SDR_fam"/>
</dbReference>
<sequence length="327" mass="36016">MPSLEVIQQSNASLRDCHPELTAVMLGATGGIGAATCRELVRQVKRPTLYIVGQNQSRASALILELKALNPTARLIFIQSDLTLLSNVDDVCRQITEREDKINLLFMTAGFLSLQGRDETIEGLDKMYSLQYFARIRAIVKLLPLLYLASHDHQLARVVSVLGAGNEGRIFVGDLELKNNYNLQNCSNQAIAMNSLALEHLARQNPTISFIHAYPGVVRQTGIMSHMGQPLSTIIQVMMFIATPFTTSISTCAKRQLYLSTADVFSPPTEDTKSTTSLASFRVGSNGEICPQNSLLSGYLEDGTLNNVWRFTEAMFKRVSQVGDKTA</sequence>